<evidence type="ECO:0000313" key="2">
    <source>
        <dbReference type="EMBL" id="PSS12321.1"/>
    </source>
</evidence>
<dbReference type="EMBL" id="KZ679015">
    <property type="protein sequence ID" value="PSS12321.1"/>
    <property type="molecule type" value="Genomic_DNA"/>
</dbReference>
<feature type="region of interest" description="Disordered" evidence="1">
    <location>
        <begin position="85"/>
        <end position="106"/>
    </location>
</feature>
<protein>
    <submittedName>
        <fullName evidence="2">Uncharacterized protein</fullName>
    </submittedName>
</protein>
<evidence type="ECO:0000313" key="3">
    <source>
        <dbReference type="Proteomes" id="UP000241818"/>
    </source>
</evidence>
<keyword evidence="3" id="KW-1185">Reference proteome</keyword>
<evidence type="ECO:0000256" key="1">
    <source>
        <dbReference type="SAM" id="MobiDB-lite"/>
    </source>
</evidence>
<proteinExistence type="predicted"/>
<organism evidence="2 3">
    <name type="scientific">Amorphotheca resinae ATCC 22711</name>
    <dbReference type="NCBI Taxonomy" id="857342"/>
    <lineage>
        <taxon>Eukaryota</taxon>
        <taxon>Fungi</taxon>
        <taxon>Dikarya</taxon>
        <taxon>Ascomycota</taxon>
        <taxon>Pezizomycotina</taxon>
        <taxon>Leotiomycetes</taxon>
        <taxon>Helotiales</taxon>
        <taxon>Amorphothecaceae</taxon>
        <taxon>Amorphotheca</taxon>
    </lineage>
</organism>
<dbReference type="AlphaFoldDB" id="A0A2T3AUI7"/>
<dbReference type="RefSeq" id="XP_024718319.1">
    <property type="nucleotide sequence ID" value="XM_024863563.1"/>
</dbReference>
<name>A0A2T3AUI7_AMORE</name>
<dbReference type="InParanoid" id="A0A2T3AUI7"/>
<dbReference type="Proteomes" id="UP000241818">
    <property type="component" value="Unassembled WGS sequence"/>
</dbReference>
<dbReference type="GeneID" id="36571644"/>
<feature type="compositionally biased region" description="Pro residues" evidence="1">
    <location>
        <begin position="93"/>
        <end position="103"/>
    </location>
</feature>
<gene>
    <name evidence="2" type="ORF">M430DRAFT_169526</name>
</gene>
<accession>A0A2T3AUI7</accession>
<sequence>MFDSREFDVLLLGVRYCTSSLAFRSGPPAIISYHILRNNGEGFKEAFGPTCAICVCQNIKLKISKGYTWVERNLGRDMPLMAVTSPSDKHKYPAPPTAPPAAPPTTDIISLPPSSTLRYTNGRSVSRKRHVSSLTLAFASTSPGLPPFDAYPSDKKSCNQVKVKIPLI</sequence>
<reference evidence="2 3" key="1">
    <citation type="journal article" date="2018" name="New Phytol.">
        <title>Comparative genomics and transcriptomics depict ericoid mycorrhizal fungi as versatile saprotrophs and plant mutualists.</title>
        <authorList>
            <person name="Martino E."/>
            <person name="Morin E."/>
            <person name="Grelet G.A."/>
            <person name="Kuo A."/>
            <person name="Kohler A."/>
            <person name="Daghino S."/>
            <person name="Barry K.W."/>
            <person name="Cichocki N."/>
            <person name="Clum A."/>
            <person name="Dockter R.B."/>
            <person name="Hainaut M."/>
            <person name="Kuo R.C."/>
            <person name="LaButti K."/>
            <person name="Lindahl B.D."/>
            <person name="Lindquist E.A."/>
            <person name="Lipzen A."/>
            <person name="Khouja H.R."/>
            <person name="Magnuson J."/>
            <person name="Murat C."/>
            <person name="Ohm R.A."/>
            <person name="Singer S.W."/>
            <person name="Spatafora J.W."/>
            <person name="Wang M."/>
            <person name="Veneault-Fourrey C."/>
            <person name="Henrissat B."/>
            <person name="Grigoriev I.V."/>
            <person name="Martin F.M."/>
            <person name="Perotto S."/>
        </authorList>
    </citation>
    <scope>NUCLEOTIDE SEQUENCE [LARGE SCALE GENOMIC DNA]</scope>
    <source>
        <strain evidence="2 3">ATCC 22711</strain>
    </source>
</reference>